<gene>
    <name evidence="1" type="ORF">M9H77_35662</name>
</gene>
<organism evidence="1 2">
    <name type="scientific">Catharanthus roseus</name>
    <name type="common">Madagascar periwinkle</name>
    <name type="synonym">Vinca rosea</name>
    <dbReference type="NCBI Taxonomy" id="4058"/>
    <lineage>
        <taxon>Eukaryota</taxon>
        <taxon>Viridiplantae</taxon>
        <taxon>Streptophyta</taxon>
        <taxon>Embryophyta</taxon>
        <taxon>Tracheophyta</taxon>
        <taxon>Spermatophyta</taxon>
        <taxon>Magnoliopsida</taxon>
        <taxon>eudicotyledons</taxon>
        <taxon>Gunneridae</taxon>
        <taxon>Pentapetalae</taxon>
        <taxon>asterids</taxon>
        <taxon>lamiids</taxon>
        <taxon>Gentianales</taxon>
        <taxon>Apocynaceae</taxon>
        <taxon>Rauvolfioideae</taxon>
        <taxon>Vinceae</taxon>
        <taxon>Catharanthinae</taxon>
        <taxon>Catharanthus</taxon>
    </lineage>
</organism>
<protein>
    <submittedName>
        <fullName evidence="1">Uncharacterized protein</fullName>
    </submittedName>
</protein>
<sequence>MENFWILDSGCSNHMTGRKIFLQNLHPISPHIIGLPNGAKTFAMHEGVVSLSPTLQLHRVDTSEPSQEYTLELELEPETNESSKPTSVPESNEPDLGNSDDDEDHPEAQAQALRDYQPSRDVAYIFLVILLIMPSICFFMLMICLLLASI</sequence>
<dbReference type="EMBL" id="CM044708">
    <property type="protein sequence ID" value="KAI5649657.1"/>
    <property type="molecule type" value="Genomic_DNA"/>
</dbReference>
<accession>A0ACB9ZPM8</accession>
<reference evidence="2" key="1">
    <citation type="journal article" date="2023" name="Nat. Plants">
        <title>Single-cell RNA sequencing provides a high-resolution roadmap for understanding the multicellular compartmentation of specialized metabolism.</title>
        <authorList>
            <person name="Sun S."/>
            <person name="Shen X."/>
            <person name="Li Y."/>
            <person name="Li Y."/>
            <person name="Wang S."/>
            <person name="Li R."/>
            <person name="Zhang H."/>
            <person name="Shen G."/>
            <person name="Guo B."/>
            <person name="Wei J."/>
            <person name="Xu J."/>
            <person name="St-Pierre B."/>
            <person name="Chen S."/>
            <person name="Sun C."/>
        </authorList>
    </citation>
    <scope>NUCLEOTIDE SEQUENCE [LARGE SCALE GENOMIC DNA]</scope>
</reference>
<proteinExistence type="predicted"/>
<dbReference type="Proteomes" id="UP001060085">
    <property type="component" value="Linkage Group LG08"/>
</dbReference>
<name>A0ACB9ZPM8_CATRO</name>
<comment type="caution">
    <text evidence="1">The sequence shown here is derived from an EMBL/GenBank/DDBJ whole genome shotgun (WGS) entry which is preliminary data.</text>
</comment>
<evidence type="ECO:0000313" key="2">
    <source>
        <dbReference type="Proteomes" id="UP001060085"/>
    </source>
</evidence>
<keyword evidence="2" id="KW-1185">Reference proteome</keyword>
<evidence type="ECO:0000313" key="1">
    <source>
        <dbReference type="EMBL" id="KAI5649657.1"/>
    </source>
</evidence>